<protein>
    <submittedName>
        <fullName evidence="1">Uncharacterized protein</fullName>
    </submittedName>
</protein>
<organism evidence="1">
    <name type="scientific">viral metagenome</name>
    <dbReference type="NCBI Taxonomy" id="1070528"/>
    <lineage>
        <taxon>unclassified sequences</taxon>
        <taxon>metagenomes</taxon>
        <taxon>organismal metagenomes</taxon>
    </lineage>
</organism>
<reference evidence="1" key="1">
    <citation type="journal article" date="2020" name="Nature">
        <title>Giant virus diversity and host interactions through global metagenomics.</title>
        <authorList>
            <person name="Schulz F."/>
            <person name="Roux S."/>
            <person name="Paez-Espino D."/>
            <person name="Jungbluth S."/>
            <person name="Walsh D.A."/>
            <person name="Denef V.J."/>
            <person name="McMahon K.D."/>
            <person name="Konstantinidis K.T."/>
            <person name="Eloe-Fadrosh E.A."/>
            <person name="Kyrpides N.C."/>
            <person name="Woyke T."/>
        </authorList>
    </citation>
    <scope>NUCLEOTIDE SEQUENCE</scope>
    <source>
        <strain evidence="1">GVMAG-M-3300023179-27</strain>
    </source>
</reference>
<name>A0A6C0EBL9_9ZZZZ</name>
<dbReference type="EMBL" id="MN739777">
    <property type="protein sequence ID" value="QHT25970.1"/>
    <property type="molecule type" value="Genomic_DNA"/>
</dbReference>
<evidence type="ECO:0000313" key="1">
    <source>
        <dbReference type="EMBL" id="QHT25970.1"/>
    </source>
</evidence>
<accession>A0A6C0EBL9</accession>
<dbReference type="AlphaFoldDB" id="A0A6C0EBL9"/>
<sequence>MNIYFPKIIDDILEQYFDSSQKNQIMTYFRIFYLLKVKTIYVDKNSPTKQQIKDTLMWALKRTKTKKVNIDIVKNNFNHHFDFFYKVFFIDDNVFFNTFFNNLLIHFLPYPYDYVLHVPLITYRPDVKYLYNTKPLQSLKLNTPMAFEKVKSAMFVNKKNVDIPENEVDVHVNLSYFDKKMFNDDCIYYAADDKNLYITDNELNIVYIRPIKEPNLDIHKAGLPYEILFPKWENTEGILNTTNIVYLSVHKKMKRNDLFNVFKSMDIKTSEVKYLYHNTTNEQIDLHKPTFFYLTPFVEMDDRRCMIVELKKDLDNILNFTESVVSSNPITNKKKEFDISKKNMISYDNISTINHYKNKPIEKKHNINYACVTSEFDNIDDFLKHRPYCDIGKKNIYSGRRKMHELIFKTRKYDQSKIYVYKHFHHIYKKHGYGLDRELSYYPQHHYVDMVYDNMLFDILTKLDISGFFFTDYADAFNKGGELVIVEPFKYADFYYISKDLKSCNSLKKLERNINRTSNSTYMIEMNNPKSFHDCIIIAHLLKKYNTTHDISIKVINCTKFQKSILDKMFDHICENEKCTHYTEVKVLPNKTYIKENIDTITEFKQYDFDAYDSFYSFEPDEYIVKNLKEIDENYSILPNFFELSGKVMSTVFYSLDAITLSNRKRIVGSRKKFVIDIDISNIVNATTSDLKKIINKLPNNIKFVYMTIGHHIDLKQYIEVSDDKIIIKNEQELLEKVQQLIPNNYDELVKLKDDKIGFAERLYTYNKIKIYADELDKLKEYKIDKIVAHYAIKFMNHYIYTDVAYTDEKYKDDSSIPNMSQLFTFYLKEYYYILGIIKSKLSIEEKNVINNLINNSYGMFKQLSVQLFYAEIMKTHKILNNYEITNYVDLLKTNLKKSIYDFNDNTSDINKIASDMYNWLNNEMKPYVLKYQ</sequence>
<proteinExistence type="predicted"/>